<dbReference type="AlphaFoldDB" id="A0A3M8DY82"/>
<evidence type="ECO:0000256" key="1">
    <source>
        <dbReference type="SAM" id="Phobius"/>
    </source>
</evidence>
<keyword evidence="3" id="KW-1185">Reference proteome</keyword>
<sequence>MVYWLLLVKSFRRNLQYRMAHIINNFASTIFGFVFIAIWAGVLEGKGNTDSIYNPSTMAHYIAFTQIMLWITTFLSPGLGIHLQVRTGAVSLDLMRPVSYFLFVISQEAGKICYNLLYRTLPIAIVYSATVGFYLPREPFTYIVALLSILLAVYISLLLFFLVGLTSFWTNEISGLHNVLITLLFGLGGQFVPIDLFPHWLSTLALGLPFAGVLYYPTMLYLEQVSYGVLGLQAIWSIVLTIVCLVLTGRARRRTEIQGG</sequence>
<dbReference type="PANTHER" id="PTHR36832">
    <property type="entry name" value="SLR1174 PROTEIN-RELATED"/>
    <property type="match status" value="1"/>
</dbReference>
<gene>
    <name evidence="2" type="ORF">EDM56_04075</name>
</gene>
<organism evidence="2 3">
    <name type="scientific">Brevibacillus fluminis</name>
    <dbReference type="NCBI Taxonomy" id="511487"/>
    <lineage>
        <taxon>Bacteria</taxon>
        <taxon>Bacillati</taxon>
        <taxon>Bacillota</taxon>
        <taxon>Bacilli</taxon>
        <taxon>Bacillales</taxon>
        <taxon>Paenibacillaceae</taxon>
        <taxon>Brevibacillus</taxon>
    </lineage>
</organism>
<dbReference type="InterPro" id="IPR010390">
    <property type="entry name" value="ABC-2_transporter-like"/>
</dbReference>
<feature type="transmembrane region" description="Helical" evidence="1">
    <location>
        <begin position="175"/>
        <end position="193"/>
    </location>
</feature>
<keyword evidence="1" id="KW-0812">Transmembrane</keyword>
<dbReference type="RefSeq" id="WP_122916599.1">
    <property type="nucleotide sequence ID" value="NZ_RHHQ01000004.1"/>
</dbReference>
<name>A0A3M8DY82_9BACL</name>
<dbReference type="Proteomes" id="UP000271031">
    <property type="component" value="Unassembled WGS sequence"/>
</dbReference>
<feature type="transmembrane region" description="Helical" evidence="1">
    <location>
        <begin position="116"/>
        <end position="135"/>
    </location>
</feature>
<keyword evidence="1" id="KW-0472">Membrane</keyword>
<dbReference type="EMBL" id="RHHQ01000004">
    <property type="protein sequence ID" value="RNB91937.1"/>
    <property type="molecule type" value="Genomic_DNA"/>
</dbReference>
<dbReference type="OrthoDB" id="2959485at2"/>
<dbReference type="PANTHER" id="PTHR36832:SF2">
    <property type="entry name" value="INTEGRAL MEMBRANE PROTEIN"/>
    <property type="match status" value="1"/>
</dbReference>
<evidence type="ECO:0000313" key="2">
    <source>
        <dbReference type="EMBL" id="RNB91937.1"/>
    </source>
</evidence>
<protein>
    <submittedName>
        <fullName evidence="2">ABC transporter permease</fullName>
    </submittedName>
</protein>
<reference evidence="2 3" key="1">
    <citation type="submission" date="2018-10" db="EMBL/GenBank/DDBJ databases">
        <title>Phylogenomics of Brevibacillus.</title>
        <authorList>
            <person name="Dunlap C."/>
        </authorList>
    </citation>
    <scope>NUCLEOTIDE SEQUENCE [LARGE SCALE GENOMIC DNA]</scope>
    <source>
        <strain evidence="2 3">JCM 15716</strain>
    </source>
</reference>
<dbReference type="Pfam" id="PF06182">
    <property type="entry name" value="ABC2_membrane_6"/>
    <property type="match status" value="1"/>
</dbReference>
<feature type="transmembrane region" description="Helical" evidence="1">
    <location>
        <begin position="61"/>
        <end position="82"/>
    </location>
</feature>
<evidence type="ECO:0000313" key="3">
    <source>
        <dbReference type="Proteomes" id="UP000271031"/>
    </source>
</evidence>
<proteinExistence type="predicted"/>
<feature type="transmembrane region" description="Helical" evidence="1">
    <location>
        <begin position="225"/>
        <end position="247"/>
    </location>
</feature>
<comment type="caution">
    <text evidence="2">The sequence shown here is derived from an EMBL/GenBank/DDBJ whole genome shotgun (WGS) entry which is preliminary data.</text>
</comment>
<feature type="transmembrane region" description="Helical" evidence="1">
    <location>
        <begin position="21"/>
        <end position="41"/>
    </location>
</feature>
<accession>A0A3M8DY82</accession>
<feature type="transmembrane region" description="Helical" evidence="1">
    <location>
        <begin position="142"/>
        <end position="169"/>
    </location>
</feature>
<keyword evidence="1" id="KW-1133">Transmembrane helix</keyword>